<feature type="region of interest" description="Disordered" evidence="1">
    <location>
        <begin position="1"/>
        <end position="47"/>
    </location>
</feature>
<protein>
    <submittedName>
        <fullName evidence="2">Uncharacterized protein</fullName>
    </submittedName>
</protein>
<evidence type="ECO:0000256" key="1">
    <source>
        <dbReference type="SAM" id="MobiDB-lite"/>
    </source>
</evidence>
<organism evidence="2 3">
    <name type="scientific">Rikenella microfusus</name>
    <dbReference type="NCBI Taxonomy" id="28139"/>
    <lineage>
        <taxon>Bacteria</taxon>
        <taxon>Pseudomonadati</taxon>
        <taxon>Bacteroidota</taxon>
        <taxon>Bacteroidia</taxon>
        <taxon>Bacteroidales</taxon>
        <taxon>Rikenellaceae</taxon>
        <taxon>Rikenella</taxon>
    </lineage>
</organism>
<accession>A0A379MPU9</accession>
<proteinExistence type="predicted"/>
<feature type="compositionally biased region" description="Basic and acidic residues" evidence="1">
    <location>
        <begin position="15"/>
        <end position="26"/>
    </location>
</feature>
<gene>
    <name evidence="2" type="ORF">NCTC11190_00048</name>
</gene>
<name>A0A379MPU9_9BACT</name>
<dbReference type="Proteomes" id="UP000255233">
    <property type="component" value="Unassembled WGS sequence"/>
</dbReference>
<evidence type="ECO:0000313" key="3">
    <source>
        <dbReference type="Proteomes" id="UP000255233"/>
    </source>
</evidence>
<keyword evidence="3" id="KW-1185">Reference proteome</keyword>
<dbReference type="EMBL" id="UGVL01000001">
    <property type="protein sequence ID" value="SUE32867.1"/>
    <property type="molecule type" value="Genomic_DNA"/>
</dbReference>
<reference evidence="2 3" key="1">
    <citation type="submission" date="2018-06" db="EMBL/GenBank/DDBJ databases">
        <authorList>
            <consortium name="Pathogen Informatics"/>
            <person name="Doyle S."/>
        </authorList>
    </citation>
    <scope>NUCLEOTIDE SEQUENCE [LARGE SCALE GENOMIC DNA]</scope>
    <source>
        <strain evidence="2 3">NCTC11190</strain>
    </source>
</reference>
<dbReference type="AlphaFoldDB" id="A0A379MPU9"/>
<evidence type="ECO:0000313" key="2">
    <source>
        <dbReference type="EMBL" id="SUE32867.1"/>
    </source>
</evidence>
<sequence>MNGALPCKCLGSETEQQKDTIKKEATPQRGGGGPTDIPKPQQGQKHP</sequence>